<accession>A0A413YR46</accession>
<gene>
    <name evidence="5" type="ORF">DW007_15765</name>
    <name evidence="4" type="ORF">DW858_12910</name>
</gene>
<evidence type="ECO:0008006" key="8">
    <source>
        <dbReference type="Google" id="ProtNLM"/>
    </source>
</evidence>
<keyword evidence="3" id="KW-0479">Metal-binding</keyword>
<dbReference type="Proteomes" id="UP000285844">
    <property type="component" value="Unassembled WGS sequence"/>
</dbReference>
<evidence type="ECO:0000256" key="3">
    <source>
        <dbReference type="ARBA" id="ARBA00022723"/>
    </source>
</evidence>
<protein>
    <recommendedName>
        <fullName evidence="8">General stress protein A</fullName>
    </recommendedName>
</protein>
<keyword evidence="1" id="KW-0328">Glycosyltransferase</keyword>
<evidence type="ECO:0000256" key="1">
    <source>
        <dbReference type="ARBA" id="ARBA00022676"/>
    </source>
</evidence>
<evidence type="ECO:0000313" key="5">
    <source>
        <dbReference type="EMBL" id="RHL64497.1"/>
    </source>
</evidence>
<dbReference type="RefSeq" id="WP_118362992.1">
    <property type="nucleotide sequence ID" value="NZ_QROY01000025.1"/>
</dbReference>
<dbReference type="GO" id="GO:0016757">
    <property type="term" value="F:glycosyltransferase activity"/>
    <property type="evidence" value="ECO:0007669"/>
    <property type="project" value="UniProtKB-KW"/>
</dbReference>
<dbReference type="AlphaFoldDB" id="A0A413YR46"/>
<dbReference type="EMBL" id="QSHM01000020">
    <property type="protein sequence ID" value="RHC11545.1"/>
    <property type="molecule type" value="Genomic_DNA"/>
</dbReference>
<dbReference type="CDD" id="cd04194">
    <property type="entry name" value="GT8_A4GalT_like"/>
    <property type="match status" value="1"/>
</dbReference>
<dbReference type="GO" id="GO:0046872">
    <property type="term" value="F:metal ion binding"/>
    <property type="evidence" value="ECO:0007669"/>
    <property type="project" value="UniProtKB-KW"/>
</dbReference>
<dbReference type="PANTHER" id="PTHR13778:SF47">
    <property type="entry name" value="LIPOPOLYSACCHARIDE 1,3-GALACTOSYLTRANSFERASE"/>
    <property type="match status" value="1"/>
</dbReference>
<dbReference type="InterPro" id="IPR029044">
    <property type="entry name" value="Nucleotide-diphossugar_trans"/>
</dbReference>
<dbReference type="SUPFAM" id="SSF53448">
    <property type="entry name" value="Nucleotide-diphospho-sugar transferases"/>
    <property type="match status" value="2"/>
</dbReference>
<evidence type="ECO:0000313" key="7">
    <source>
        <dbReference type="Proteomes" id="UP000285844"/>
    </source>
</evidence>
<keyword evidence="2" id="KW-0808">Transferase</keyword>
<evidence type="ECO:0000313" key="6">
    <source>
        <dbReference type="Proteomes" id="UP000285201"/>
    </source>
</evidence>
<dbReference type="InterPro" id="IPR050748">
    <property type="entry name" value="Glycosyltrans_8_dom-fam"/>
</dbReference>
<sequence length="608" mass="71251">MNILYCGDKPMQKGILLSSMSLIKNVDEPLNIYILTVDYREKGINYKPVDKAFAKYLKEKLNKSDIKVNIFLVDVTRYFVEELPEANMQSRFTACCMLRLFADKTDIKDRVLYLDTDVLCRKDFRDFYYQNMDGIEIAGVSDYYGRWLFGDGYINSGVMLMNMRMIRQNGLLEKCREQCIRKEMFMPDQTAVNTFATRVNLCGRKFNDQRRLHDNTVFQHFTTTFRVFPVIRTVSVKPWEIDKMHNILGLHEYDELLDSYNREHEEYMAVSRIPVFFSINEQYAPYLAVCLKSLAVHVACDERYRIIVMCDNVKNITMIQLRNVIKDYENIDIEFVDIRKKMYEYSESFGQTVTDRQENRLYSGEFTLTIYFRLFIAELFPELNKAVYIDSDTVINDDIAKLYSVDMGDAMFGAVRDTFAGKNTILAHYIENVVGIERNEYVNSGVLLMNLDKIRQAHLADRFLKLMAEYHFDSVAPDQDYINAMCAKEIYFLDKEWNVMPNKGGEYIARPKLIHYNLFDKPWHYSEIPYEEYFWQYAAESGFYPLLIKQRKQYGDNEKKADRENLKKLLARAENIADGDGVKFSDVVGSRFVVDSGFVKDSSDAAKK</sequence>
<organism evidence="4 7">
    <name type="scientific">Lachnospira eligens</name>
    <dbReference type="NCBI Taxonomy" id="39485"/>
    <lineage>
        <taxon>Bacteria</taxon>
        <taxon>Bacillati</taxon>
        <taxon>Bacillota</taxon>
        <taxon>Clostridia</taxon>
        <taxon>Lachnospirales</taxon>
        <taxon>Lachnospiraceae</taxon>
        <taxon>Lachnospira</taxon>
    </lineage>
</organism>
<evidence type="ECO:0000313" key="4">
    <source>
        <dbReference type="EMBL" id="RHC11545.1"/>
    </source>
</evidence>
<dbReference type="Proteomes" id="UP000285201">
    <property type="component" value="Unassembled WGS sequence"/>
</dbReference>
<dbReference type="EMBL" id="QROY01000025">
    <property type="protein sequence ID" value="RHL64497.1"/>
    <property type="molecule type" value="Genomic_DNA"/>
</dbReference>
<evidence type="ECO:0000256" key="2">
    <source>
        <dbReference type="ARBA" id="ARBA00022679"/>
    </source>
</evidence>
<dbReference type="Pfam" id="PF01501">
    <property type="entry name" value="Glyco_transf_8"/>
    <property type="match status" value="2"/>
</dbReference>
<comment type="caution">
    <text evidence="4">The sequence shown here is derived from an EMBL/GenBank/DDBJ whole genome shotgun (WGS) entry which is preliminary data.</text>
</comment>
<name>A0A413YR46_9FIRM</name>
<dbReference type="Gene3D" id="3.90.550.10">
    <property type="entry name" value="Spore Coat Polysaccharide Biosynthesis Protein SpsA, Chain A"/>
    <property type="match status" value="2"/>
</dbReference>
<dbReference type="InterPro" id="IPR002495">
    <property type="entry name" value="Glyco_trans_8"/>
</dbReference>
<reference evidence="6 7" key="1">
    <citation type="submission" date="2018-08" db="EMBL/GenBank/DDBJ databases">
        <title>A genome reference for cultivated species of the human gut microbiota.</title>
        <authorList>
            <person name="Zou Y."/>
            <person name="Xue W."/>
            <person name="Luo G."/>
        </authorList>
    </citation>
    <scope>NUCLEOTIDE SEQUENCE [LARGE SCALE GENOMIC DNA]</scope>
    <source>
        <strain evidence="5 6">AF36-7BH</strain>
        <strain evidence="4 7">AM37-3BH</strain>
    </source>
</reference>
<dbReference type="PANTHER" id="PTHR13778">
    <property type="entry name" value="GLYCOSYLTRANSFERASE 8 DOMAIN-CONTAINING PROTEIN"/>
    <property type="match status" value="1"/>
</dbReference>
<proteinExistence type="predicted"/>